<evidence type="ECO:0000313" key="3">
    <source>
        <dbReference type="Proteomes" id="UP000053660"/>
    </source>
</evidence>
<feature type="compositionally biased region" description="Basic and acidic residues" evidence="1">
    <location>
        <begin position="21"/>
        <end position="32"/>
    </location>
</feature>
<organism evidence="2 3">
    <name type="scientific">Oesophagostomum dentatum</name>
    <name type="common">Nodular worm</name>
    <dbReference type="NCBI Taxonomy" id="61180"/>
    <lineage>
        <taxon>Eukaryota</taxon>
        <taxon>Metazoa</taxon>
        <taxon>Ecdysozoa</taxon>
        <taxon>Nematoda</taxon>
        <taxon>Chromadorea</taxon>
        <taxon>Rhabditida</taxon>
        <taxon>Rhabditina</taxon>
        <taxon>Rhabditomorpha</taxon>
        <taxon>Strongyloidea</taxon>
        <taxon>Strongylidae</taxon>
        <taxon>Oesophagostomum</taxon>
    </lineage>
</organism>
<accession>A0A0B1SXJ4</accession>
<proteinExistence type="predicted"/>
<feature type="compositionally biased region" description="Acidic residues" evidence="1">
    <location>
        <begin position="1"/>
        <end position="20"/>
    </location>
</feature>
<keyword evidence="3" id="KW-1185">Reference proteome</keyword>
<dbReference type="AlphaFoldDB" id="A0A0B1SXJ4"/>
<evidence type="ECO:0000313" key="2">
    <source>
        <dbReference type="EMBL" id="KHJ89659.1"/>
    </source>
</evidence>
<name>A0A0B1SXJ4_OESDE</name>
<dbReference type="InterPro" id="IPR019381">
    <property type="entry name" value="PACS1/2_C"/>
</dbReference>
<dbReference type="EMBL" id="KN553919">
    <property type="protein sequence ID" value="KHJ89659.1"/>
    <property type="molecule type" value="Genomic_DNA"/>
</dbReference>
<protein>
    <submittedName>
        <fullName evidence="2">Uncharacterized protein</fullName>
    </submittedName>
</protein>
<sequence>MDGDNGSDSEGEAEDIDWSSETERERDREDVKVSLSHDVIRDGMGAVLTSGDPTHASSIATPISAKTQTRIGSTSSAPLVQSTSLGGISHSLTTGSISKKADKERVGGVSVDKNAGVSDQITTLLSGYPSALSGCWLCSYADLPHMSSIPVPTVNCPTANAVKQALGQVVNKILSFCNSNSSNPPITWVGVVGGDKFIGQ</sequence>
<dbReference type="OrthoDB" id="28829at2759"/>
<dbReference type="PANTHER" id="PTHR13280">
    <property type="entry name" value="PHOSPHOFURIN ACIDIC CLUSTER SORTING PROTEIN"/>
    <property type="match status" value="1"/>
</dbReference>
<dbReference type="PANTHER" id="PTHR13280:SF17">
    <property type="entry name" value="KRUEPPEL TARGET AT 95D, ISOFORM A"/>
    <property type="match status" value="1"/>
</dbReference>
<evidence type="ECO:0000256" key="1">
    <source>
        <dbReference type="SAM" id="MobiDB-lite"/>
    </source>
</evidence>
<reference evidence="2 3" key="1">
    <citation type="submission" date="2014-03" db="EMBL/GenBank/DDBJ databases">
        <title>Draft genome of the hookworm Oesophagostomum dentatum.</title>
        <authorList>
            <person name="Mitreva M."/>
        </authorList>
    </citation>
    <scope>NUCLEOTIDE SEQUENCE [LARGE SCALE GENOMIC DNA]</scope>
    <source>
        <strain evidence="2 3">OD-Hann</strain>
    </source>
</reference>
<dbReference type="Proteomes" id="UP000053660">
    <property type="component" value="Unassembled WGS sequence"/>
</dbReference>
<feature type="region of interest" description="Disordered" evidence="1">
    <location>
        <begin position="1"/>
        <end position="33"/>
    </location>
</feature>
<gene>
    <name evidence="2" type="ORF">OESDEN_10512</name>
</gene>
<feature type="non-terminal residue" evidence="2">
    <location>
        <position position="200"/>
    </location>
</feature>
<dbReference type="GO" id="GO:0072659">
    <property type="term" value="P:protein localization to plasma membrane"/>
    <property type="evidence" value="ECO:0007669"/>
    <property type="project" value="TreeGrafter"/>
</dbReference>